<name>D2ISD7_9CRYP</name>
<dbReference type="GeneID" id="8715251"/>
<dbReference type="EMBL" id="GQ358203">
    <property type="protein sequence ID" value="ACT46829.1"/>
    <property type="molecule type" value="Genomic_DNA"/>
</dbReference>
<reference evidence="1" key="1">
    <citation type="journal article" date="2009" name="Genome Biol. Evol.">
        <title>The complete plastid genome sequence of the secondarily nonphotosynthetic alga Cryptomonas paramecium: reduction, compaction, and accelerated evolutionary rate.</title>
        <authorList>
            <person name="Donaher N."/>
            <person name="Tanifuji G."/>
            <person name="Onodera N.T."/>
            <person name="Malfatti S.A."/>
            <person name="Chain P.S."/>
            <person name="Hara Y."/>
            <person name="Archibald J.M."/>
        </authorList>
    </citation>
    <scope>NUCLEOTIDE SEQUENCE</scope>
    <source>
        <strain evidence="1">CCAP977/2a</strain>
    </source>
</reference>
<evidence type="ECO:0000313" key="1">
    <source>
        <dbReference type="EMBL" id="ACT46829.1"/>
    </source>
</evidence>
<keyword evidence="1" id="KW-0934">Plastid</keyword>
<dbReference type="AlphaFoldDB" id="D2ISD7"/>
<protein>
    <submittedName>
        <fullName evidence="1">Uncharacterized protein</fullName>
    </submittedName>
</protein>
<sequence length="147" mass="16947">MNTKIKVKHITHAYRIDLIYPLLSYTLCPRIFLRKSANFSKTRIFSQYLHKPTLSKNLRKLMETINFTPGCAYLKKIRHKLNSDLKYISFKSIPTTCYLDTEGRTVGQQSKTEAINLLERASNKIETLVGKNILQSNLFGSISFSQV</sequence>
<geneLocation type="plastid" evidence="1"/>
<dbReference type="RefSeq" id="YP_003359293.1">
    <property type="nucleotide sequence ID" value="NC_013703.1"/>
</dbReference>
<proteinExistence type="predicted"/>
<accession>D2ISD7</accession>
<gene>
    <name evidence="1" type="primary">orf147</name>
    <name evidence="1" type="ORF">CRPAC_p077</name>
</gene>
<organism evidence="1">
    <name type="scientific">Cryptomonas paramaecium</name>
    <dbReference type="NCBI Taxonomy" id="2898"/>
    <lineage>
        <taxon>Eukaryota</taxon>
        <taxon>Cryptophyceae</taxon>
        <taxon>Cryptomonadales</taxon>
        <taxon>Cryptomonadaceae</taxon>
        <taxon>Cryptomonas</taxon>
    </lineage>
</organism>